<evidence type="ECO:0000313" key="3">
    <source>
        <dbReference type="Proteomes" id="UP000189229"/>
    </source>
</evidence>
<organism evidence="2 3">
    <name type="scientific">Mycobacterium kansasii</name>
    <dbReference type="NCBI Taxonomy" id="1768"/>
    <lineage>
        <taxon>Bacteria</taxon>
        <taxon>Bacillati</taxon>
        <taxon>Actinomycetota</taxon>
        <taxon>Actinomycetes</taxon>
        <taxon>Mycobacteriales</taxon>
        <taxon>Mycobacteriaceae</taxon>
        <taxon>Mycobacterium</taxon>
    </lineage>
</organism>
<evidence type="ECO:0000313" key="2">
    <source>
        <dbReference type="EMBL" id="OOK72103.1"/>
    </source>
</evidence>
<dbReference type="EMBL" id="MVBM01000005">
    <property type="protein sequence ID" value="OOK72103.1"/>
    <property type="molecule type" value="Genomic_DNA"/>
</dbReference>
<dbReference type="Proteomes" id="UP000189229">
    <property type="component" value="Unassembled WGS sequence"/>
</dbReference>
<evidence type="ECO:0000259" key="1">
    <source>
        <dbReference type="Pfam" id="PF00501"/>
    </source>
</evidence>
<name>A0A1V3WYI4_MYCKA</name>
<gene>
    <name evidence="2" type="ORF">BZL30_5428</name>
</gene>
<dbReference type="InterPro" id="IPR000873">
    <property type="entry name" value="AMP-dep_synth/lig_dom"/>
</dbReference>
<dbReference type="InterPro" id="IPR042099">
    <property type="entry name" value="ANL_N_sf"/>
</dbReference>
<accession>A0A1V3WYI4</accession>
<dbReference type="Pfam" id="PF00501">
    <property type="entry name" value="AMP-binding"/>
    <property type="match status" value="1"/>
</dbReference>
<dbReference type="Gene3D" id="3.40.50.12780">
    <property type="entry name" value="N-terminal domain of ligase-like"/>
    <property type="match status" value="1"/>
</dbReference>
<dbReference type="SUPFAM" id="SSF56801">
    <property type="entry name" value="Acetyl-CoA synthetase-like"/>
    <property type="match status" value="1"/>
</dbReference>
<comment type="caution">
    <text evidence="2">The sequence shown here is derived from an EMBL/GenBank/DDBJ whole genome shotgun (WGS) entry which is preliminary data.</text>
</comment>
<sequence length="81" mass="8853">MSTRDLSYAELSRLAARFTGVLRALGINKGYRVFTIMGRIPELYITMLGALRNGSVVSPLFSAFGPSRSPPESKSGKPTCW</sequence>
<feature type="domain" description="AMP-dependent synthetase/ligase" evidence="1">
    <location>
        <begin position="3"/>
        <end position="68"/>
    </location>
</feature>
<protein>
    <submittedName>
        <fullName evidence="2">AMP-binding enzyme family protein</fullName>
    </submittedName>
</protein>
<reference evidence="2 3" key="1">
    <citation type="submission" date="2017-02" db="EMBL/GenBank/DDBJ databases">
        <title>Complete genome sequences of Mycobacterium kansasii strains isolated from rhesus macaques.</title>
        <authorList>
            <person name="Panda A."/>
            <person name="Nagaraj S."/>
            <person name="Zhao X."/>
            <person name="Tettelin H."/>
            <person name="Detolla L.J."/>
        </authorList>
    </citation>
    <scope>NUCLEOTIDE SEQUENCE [LARGE SCALE GENOMIC DNA]</scope>
    <source>
        <strain evidence="2 3">11-3813</strain>
    </source>
</reference>
<proteinExistence type="predicted"/>
<dbReference type="AlphaFoldDB" id="A0A1V3WYI4"/>